<feature type="domain" description="HTH lysR-type" evidence="5">
    <location>
        <begin position="6"/>
        <end position="63"/>
    </location>
</feature>
<gene>
    <name evidence="6" type="ORF">HEQ75_18475</name>
</gene>
<proteinExistence type="inferred from homology"/>
<dbReference type="Proteomes" id="UP000787635">
    <property type="component" value="Unassembled WGS sequence"/>
</dbReference>
<evidence type="ECO:0000313" key="7">
    <source>
        <dbReference type="Proteomes" id="UP000787635"/>
    </source>
</evidence>
<evidence type="ECO:0000259" key="5">
    <source>
        <dbReference type="PROSITE" id="PS50931"/>
    </source>
</evidence>
<keyword evidence="2" id="KW-0805">Transcription regulation</keyword>
<evidence type="ECO:0000313" key="6">
    <source>
        <dbReference type="EMBL" id="NKC32857.1"/>
    </source>
</evidence>
<organism evidence="6 7">
    <name type="scientific">Falsiroseomonas selenitidurans</name>
    <dbReference type="NCBI Taxonomy" id="2716335"/>
    <lineage>
        <taxon>Bacteria</taxon>
        <taxon>Pseudomonadati</taxon>
        <taxon>Pseudomonadota</taxon>
        <taxon>Alphaproteobacteria</taxon>
        <taxon>Acetobacterales</taxon>
        <taxon>Roseomonadaceae</taxon>
        <taxon>Falsiroseomonas</taxon>
    </lineage>
</organism>
<evidence type="ECO:0000256" key="3">
    <source>
        <dbReference type="ARBA" id="ARBA00023125"/>
    </source>
</evidence>
<dbReference type="SUPFAM" id="SSF46785">
    <property type="entry name" value="Winged helix' DNA-binding domain"/>
    <property type="match status" value="1"/>
</dbReference>
<keyword evidence="7" id="KW-1185">Reference proteome</keyword>
<keyword evidence="3" id="KW-0238">DNA-binding</keyword>
<sequence length="287" mass="30905">MAHPLPPLPKLRLFEAAGRHGSFTAAAAELHVTPSAISHAVRGLEDQLGLPLFHRDRNALRLTAAGQDLAEEASRAFAGLARCMDRLGRVRDGGLALSVAPTFAASWLLARLPGLHRRHPGLAISLTTERDWVTLGDGRHDMAIRMAAAPRGPGEWLHLVQERLLPVTARPMPLEAALARLPAIHVTSVAEDWAAWAARRGLAPPDPARGLRVDTVHMAMEAAAKGLGVALARLPVTQDDLAGGRLHGLDPPQESRTGYWLVTRPGLLRQREARQLAAWLRAELAAG</sequence>
<comment type="caution">
    <text evidence="6">The sequence shown here is derived from an EMBL/GenBank/DDBJ whole genome shotgun (WGS) entry which is preliminary data.</text>
</comment>
<evidence type="ECO:0000256" key="1">
    <source>
        <dbReference type="ARBA" id="ARBA00009437"/>
    </source>
</evidence>
<dbReference type="PROSITE" id="PS50931">
    <property type="entry name" value="HTH_LYSR"/>
    <property type="match status" value="1"/>
</dbReference>
<dbReference type="PRINTS" id="PR00039">
    <property type="entry name" value="HTHLYSR"/>
</dbReference>
<comment type="similarity">
    <text evidence="1">Belongs to the LysR transcriptional regulatory family.</text>
</comment>
<dbReference type="Pfam" id="PF00126">
    <property type="entry name" value="HTH_1"/>
    <property type="match status" value="1"/>
</dbReference>
<dbReference type="InterPro" id="IPR058163">
    <property type="entry name" value="LysR-type_TF_proteobact-type"/>
</dbReference>
<dbReference type="Gene3D" id="1.10.10.10">
    <property type="entry name" value="Winged helix-like DNA-binding domain superfamily/Winged helix DNA-binding domain"/>
    <property type="match status" value="1"/>
</dbReference>
<dbReference type="Gene3D" id="3.40.190.10">
    <property type="entry name" value="Periplasmic binding protein-like II"/>
    <property type="match status" value="2"/>
</dbReference>
<dbReference type="SUPFAM" id="SSF53850">
    <property type="entry name" value="Periplasmic binding protein-like II"/>
    <property type="match status" value="1"/>
</dbReference>
<accession>A0ABX1EBJ9</accession>
<reference evidence="6 7" key="1">
    <citation type="submission" date="2020-03" db="EMBL/GenBank/DDBJ databases">
        <title>Roseomonas selenitidurans sp. nov. isolated from urban soil.</title>
        <authorList>
            <person name="Liu H."/>
        </authorList>
    </citation>
    <scope>NUCLEOTIDE SEQUENCE [LARGE SCALE GENOMIC DNA]</scope>
    <source>
        <strain evidence="6 7">BU-1</strain>
    </source>
</reference>
<dbReference type="RefSeq" id="WP_168033414.1">
    <property type="nucleotide sequence ID" value="NZ_JAAVNE010000033.1"/>
</dbReference>
<dbReference type="Pfam" id="PF03466">
    <property type="entry name" value="LysR_substrate"/>
    <property type="match status" value="1"/>
</dbReference>
<protein>
    <submittedName>
        <fullName evidence="6">LysR family transcriptional regulator</fullName>
    </submittedName>
</protein>
<dbReference type="InterPro" id="IPR000847">
    <property type="entry name" value="LysR_HTH_N"/>
</dbReference>
<dbReference type="PANTHER" id="PTHR30537">
    <property type="entry name" value="HTH-TYPE TRANSCRIPTIONAL REGULATOR"/>
    <property type="match status" value="1"/>
</dbReference>
<name>A0ABX1EBJ9_9PROT</name>
<evidence type="ECO:0000256" key="4">
    <source>
        <dbReference type="ARBA" id="ARBA00023163"/>
    </source>
</evidence>
<dbReference type="InterPro" id="IPR005119">
    <property type="entry name" value="LysR_subst-bd"/>
</dbReference>
<dbReference type="InterPro" id="IPR036388">
    <property type="entry name" value="WH-like_DNA-bd_sf"/>
</dbReference>
<dbReference type="InterPro" id="IPR036390">
    <property type="entry name" value="WH_DNA-bd_sf"/>
</dbReference>
<dbReference type="PANTHER" id="PTHR30537:SF79">
    <property type="entry name" value="TRANSCRIPTIONAL REGULATOR-RELATED"/>
    <property type="match status" value="1"/>
</dbReference>
<keyword evidence="4" id="KW-0804">Transcription</keyword>
<dbReference type="EMBL" id="JAAVNE010000033">
    <property type="protein sequence ID" value="NKC32857.1"/>
    <property type="molecule type" value="Genomic_DNA"/>
</dbReference>
<evidence type="ECO:0000256" key="2">
    <source>
        <dbReference type="ARBA" id="ARBA00023015"/>
    </source>
</evidence>